<dbReference type="OrthoDB" id="442087at2759"/>
<dbReference type="SMART" id="SM00271">
    <property type="entry name" value="DnaJ"/>
    <property type="match status" value="1"/>
</dbReference>
<dbReference type="VEuPathDB" id="FungiDB:CC1G_00998"/>
<dbReference type="PANTHER" id="PTHR45188:SF2">
    <property type="entry name" value="DNAJ HOMOLOG SUBFAMILY C MEMBER 7"/>
    <property type="match status" value="1"/>
</dbReference>
<protein>
    <recommendedName>
        <fullName evidence="4">J domain-containing protein</fullName>
    </recommendedName>
</protein>
<dbReference type="PROSITE" id="PS00636">
    <property type="entry name" value="DNAJ_1"/>
    <property type="match status" value="1"/>
</dbReference>
<gene>
    <name evidence="5" type="ORF">CC1G_00998</name>
</gene>
<keyword evidence="1" id="KW-0677">Repeat</keyword>
<feature type="compositionally biased region" description="Basic and acidic residues" evidence="3">
    <location>
        <begin position="191"/>
        <end position="201"/>
    </location>
</feature>
<dbReference type="Pfam" id="PF00226">
    <property type="entry name" value="DnaJ"/>
    <property type="match status" value="1"/>
</dbReference>
<dbReference type="SUPFAM" id="SSF46565">
    <property type="entry name" value="Chaperone J-domain"/>
    <property type="match status" value="1"/>
</dbReference>
<feature type="region of interest" description="Disordered" evidence="3">
    <location>
        <begin position="137"/>
        <end position="164"/>
    </location>
</feature>
<sequence length="211" mass="24306">MSVAKKTTFYDILSIDKSASVDEVRKAYRKRALETHPDKLDPSATEEEKQAAEREFQKVHEAFQTLGDPLKKRRYDAVLALRLDPKLVSKHGSGLMADRREWARQQEELARRRMEDWKARQGRLEGFKAAPLRSAPVTPAATEKVEKPPVQLPASRELTAREREEQRVSELLNNLYPDMAARRRVILQRRAEREQAEKEKALAQLEPPLTA</sequence>
<feature type="region of interest" description="Disordered" evidence="3">
    <location>
        <begin position="33"/>
        <end position="52"/>
    </location>
</feature>
<feature type="domain" description="J" evidence="4">
    <location>
        <begin position="8"/>
        <end position="79"/>
    </location>
</feature>
<dbReference type="Gene3D" id="1.10.287.110">
    <property type="entry name" value="DnaJ domain"/>
    <property type="match status" value="1"/>
</dbReference>
<feature type="region of interest" description="Disordered" evidence="3">
    <location>
        <begin position="191"/>
        <end position="211"/>
    </location>
</feature>
<dbReference type="InterPro" id="IPR018253">
    <property type="entry name" value="DnaJ_domain_CS"/>
</dbReference>
<reference evidence="5 6" key="1">
    <citation type="journal article" date="2010" name="Proc. Natl. Acad. Sci. U.S.A.">
        <title>Insights into evolution of multicellular fungi from the assembled chromosomes of the mushroom Coprinopsis cinerea (Coprinus cinereus).</title>
        <authorList>
            <person name="Stajich J.E."/>
            <person name="Wilke S.K."/>
            <person name="Ahren D."/>
            <person name="Au C.H."/>
            <person name="Birren B.W."/>
            <person name="Borodovsky M."/>
            <person name="Burns C."/>
            <person name="Canback B."/>
            <person name="Casselton L.A."/>
            <person name="Cheng C.K."/>
            <person name="Deng J."/>
            <person name="Dietrich F.S."/>
            <person name="Fargo D.C."/>
            <person name="Farman M.L."/>
            <person name="Gathman A.C."/>
            <person name="Goldberg J."/>
            <person name="Guigo R."/>
            <person name="Hoegger P.J."/>
            <person name="Hooker J.B."/>
            <person name="Huggins A."/>
            <person name="James T.Y."/>
            <person name="Kamada T."/>
            <person name="Kilaru S."/>
            <person name="Kodira C."/>
            <person name="Kues U."/>
            <person name="Kupfer D."/>
            <person name="Kwan H.S."/>
            <person name="Lomsadze A."/>
            <person name="Li W."/>
            <person name="Lilly W.W."/>
            <person name="Ma L.J."/>
            <person name="Mackey A.J."/>
            <person name="Manning G."/>
            <person name="Martin F."/>
            <person name="Muraguchi H."/>
            <person name="Natvig D.O."/>
            <person name="Palmerini H."/>
            <person name="Ramesh M.A."/>
            <person name="Rehmeyer C.J."/>
            <person name="Roe B.A."/>
            <person name="Shenoy N."/>
            <person name="Stanke M."/>
            <person name="Ter-Hovhannisyan V."/>
            <person name="Tunlid A."/>
            <person name="Velagapudi R."/>
            <person name="Vision T.J."/>
            <person name="Zeng Q."/>
            <person name="Zolan M.E."/>
            <person name="Pukkila P.J."/>
        </authorList>
    </citation>
    <scope>NUCLEOTIDE SEQUENCE [LARGE SCALE GENOMIC DNA]</scope>
    <source>
        <strain evidence="6">Okayama-7 / 130 / ATCC MYA-4618 / FGSC 9003</strain>
    </source>
</reference>
<evidence type="ECO:0000256" key="1">
    <source>
        <dbReference type="ARBA" id="ARBA00022737"/>
    </source>
</evidence>
<dbReference type="RefSeq" id="XP_001831451.1">
    <property type="nucleotide sequence ID" value="XM_001831399.1"/>
</dbReference>
<keyword evidence="6" id="KW-1185">Reference proteome</keyword>
<keyword evidence="2" id="KW-0802">TPR repeat</keyword>
<dbReference type="KEGG" id="cci:CC1G_00998"/>
<accession>A8N9C3</accession>
<evidence type="ECO:0000313" key="6">
    <source>
        <dbReference type="Proteomes" id="UP000001861"/>
    </source>
</evidence>
<feature type="compositionally biased region" description="Low complexity" evidence="3">
    <location>
        <begin position="202"/>
        <end position="211"/>
    </location>
</feature>
<dbReference type="FunCoup" id="A8N9C3">
    <property type="interactions" value="684"/>
</dbReference>
<dbReference type="GeneID" id="6007923"/>
<dbReference type="AlphaFoldDB" id="A8N9C3"/>
<dbReference type="InterPro" id="IPR036869">
    <property type="entry name" value="J_dom_sf"/>
</dbReference>
<dbReference type="CDD" id="cd06257">
    <property type="entry name" value="DnaJ"/>
    <property type="match status" value="1"/>
</dbReference>
<dbReference type="InParanoid" id="A8N9C3"/>
<evidence type="ECO:0000313" key="5">
    <source>
        <dbReference type="EMBL" id="EAU90614.1"/>
    </source>
</evidence>
<dbReference type="InterPro" id="IPR001623">
    <property type="entry name" value="DnaJ_domain"/>
</dbReference>
<proteinExistence type="predicted"/>
<organism evidence="5 6">
    <name type="scientific">Coprinopsis cinerea (strain Okayama-7 / 130 / ATCC MYA-4618 / FGSC 9003)</name>
    <name type="common">Inky cap fungus</name>
    <name type="synonym">Hormographiella aspergillata</name>
    <dbReference type="NCBI Taxonomy" id="240176"/>
    <lineage>
        <taxon>Eukaryota</taxon>
        <taxon>Fungi</taxon>
        <taxon>Dikarya</taxon>
        <taxon>Basidiomycota</taxon>
        <taxon>Agaricomycotina</taxon>
        <taxon>Agaricomycetes</taxon>
        <taxon>Agaricomycetidae</taxon>
        <taxon>Agaricales</taxon>
        <taxon>Agaricineae</taxon>
        <taxon>Psathyrellaceae</taxon>
        <taxon>Coprinopsis</taxon>
    </lineage>
</organism>
<name>A8N9C3_COPC7</name>
<dbReference type="PANTHER" id="PTHR45188">
    <property type="entry name" value="DNAJ PROTEIN P58IPK HOMOLOG"/>
    <property type="match status" value="1"/>
</dbReference>
<evidence type="ECO:0000256" key="3">
    <source>
        <dbReference type="SAM" id="MobiDB-lite"/>
    </source>
</evidence>
<evidence type="ECO:0000259" key="4">
    <source>
        <dbReference type="PROSITE" id="PS50076"/>
    </source>
</evidence>
<evidence type="ECO:0000256" key="2">
    <source>
        <dbReference type="ARBA" id="ARBA00022803"/>
    </source>
</evidence>
<dbReference type="eggNOG" id="KOG0550">
    <property type="taxonomic scope" value="Eukaryota"/>
</dbReference>
<dbReference type="PRINTS" id="PR00625">
    <property type="entry name" value="JDOMAIN"/>
</dbReference>
<dbReference type="STRING" id="240176.A8N9C3"/>
<dbReference type="EMBL" id="AACS02000007">
    <property type="protein sequence ID" value="EAU90614.1"/>
    <property type="molecule type" value="Genomic_DNA"/>
</dbReference>
<dbReference type="PROSITE" id="PS50076">
    <property type="entry name" value="DNAJ_2"/>
    <property type="match status" value="1"/>
</dbReference>
<dbReference type="Proteomes" id="UP000001861">
    <property type="component" value="Unassembled WGS sequence"/>
</dbReference>
<dbReference type="OMA" id="RRCPEWE"/>
<comment type="caution">
    <text evidence="5">The sequence shown here is derived from an EMBL/GenBank/DDBJ whole genome shotgun (WGS) entry which is preliminary data.</text>
</comment>